<organism evidence="4 5">
    <name type="scientific">Faecalibacterium prausnitzii</name>
    <dbReference type="NCBI Taxonomy" id="853"/>
    <lineage>
        <taxon>Bacteria</taxon>
        <taxon>Bacillati</taxon>
        <taxon>Bacillota</taxon>
        <taxon>Clostridia</taxon>
        <taxon>Eubacteriales</taxon>
        <taxon>Oscillospiraceae</taxon>
        <taxon>Faecalibacterium</taxon>
    </lineage>
</organism>
<accession>A0A2A7ASM0</accession>
<gene>
    <name evidence="4" type="ORF">CGS58_00965</name>
</gene>
<feature type="compositionally biased region" description="Basic and acidic residues" evidence="3">
    <location>
        <begin position="395"/>
        <end position="405"/>
    </location>
</feature>
<name>A0A2A7ASM0_9FIRM</name>
<comment type="similarity">
    <text evidence="1">Belongs to the plasmid mobilization pre family.</text>
</comment>
<dbReference type="CDD" id="cd17242">
    <property type="entry name" value="MobM_relaxase"/>
    <property type="match status" value="1"/>
</dbReference>
<evidence type="ECO:0000256" key="2">
    <source>
        <dbReference type="SAM" id="Coils"/>
    </source>
</evidence>
<feature type="coiled-coil region" evidence="2">
    <location>
        <begin position="210"/>
        <end position="269"/>
    </location>
</feature>
<dbReference type="GO" id="GO:0003677">
    <property type="term" value="F:DNA binding"/>
    <property type="evidence" value="ECO:0007669"/>
    <property type="project" value="InterPro"/>
</dbReference>
<evidence type="ECO:0000256" key="3">
    <source>
        <dbReference type="SAM" id="MobiDB-lite"/>
    </source>
</evidence>
<dbReference type="EMBL" id="NMTY01000004">
    <property type="protein sequence ID" value="PDX82073.1"/>
    <property type="molecule type" value="Genomic_DNA"/>
</dbReference>
<reference evidence="4 5" key="1">
    <citation type="journal article" date="2017" name="Front. Microbiol.">
        <title>New Insights into the Diversity of the Genus Faecalibacterium.</title>
        <authorList>
            <person name="Benevides L."/>
            <person name="Burman S."/>
            <person name="Martin R."/>
            <person name="Robert V."/>
            <person name="Thomas M."/>
            <person name="Miquel S."/>
            <person name="Chain F."/>
            <person name="Sokol H."/>
            <person name="Bermudez-Humaran L.G."/>
            <person name="Morrison M."/>
            <person name="Langella P."/>
            <person name="Azevedo V.A."/>
            <person name="Chatel J.M."/>
            <person name="Soares S."/>
        </authorList>
    </citation>
    <scope>NUCLEOTIDE SEQUENCE [LARGE SCALE GENOMIC DNA]</scope>
    <source>
        <strain evidence="4 5">CNCM I 4575</strain>
    </source>
</reference>
<evidence type="ECO:0000313" key="4">
    <source>
        <dbReference type="EMBL" id="PDX82073.1"/>
    </source>
</evidence>
<dbReference type="InterPro" id="IPR001668">
    <property type="entry name" value="Mob_Pre"/>
</dbReference>
<dbReference type="Proteomes" id="UP000220005">
    <property type="component" value="Unassembled WGS sequence"/>
</dbReference>
<proteinExistence type="inferred from homology"/>
<keyword evidence="2" id="KW-0175">Coiled coil</keyword>
<evidence type="ECO:0000256" key="1">
    <source>
        <dbReference type="ARBA" id="ARBA00010657"/>
    </source>
</evidence>
<feature type="region of interest" description="Disordered" evidence="3">
    <location>
        <begin position="395"/>
        <end position="415"/>
    </location>
</feature>
<protein>
    <submittedName>
        <fullName evidence="4">Recombinase</fullName>
    </submittedName>
</protein>
<dbReference type="Gene3D" id="3.30.930.30">
    <property type="match status" value="1"/>
</dbReference>
<sequence length="415" mass="48738">MRGPGSLNHNRRSFTAENVDPERSSLNVVYRDEPIQKVYHELFDKAVDRYNAKQKRKDRCINDYYEHLRTGKQEKLFHELIVQIGNKDDMGVLTENGALAKELLDEYMQGFQERNPTLRVFGAFLHMDEATPHLHIDFVPYVSGWKGKGLDTKVSLKQALKALGFAGGSKRESELNQWINAEKEQLAAVMERHGIEWEQKGTHEEHLSVLDFKKQERSKEVAALEAAKQERQTDLIEMQEQLETAQTAVDAAEQRMQKVEQTYQKQSQKLNKLAPIMEGLENLSAQYSQRPEEWVPEAATFETAKSYREKKAMPLIQKLVKVLFALHRKYWEVKDERDKYLHFYQDEKKATHHLSQRLKEVEAENSQFYAMKRDFRRVWNYFGAEKMQQVIGLMREQEQTTDRSQKKNRQNSIEL</sequence>
<dbReference type="RefSeq" id="WP_097838606.1">
    <property type="nucleotide sequence ID" value="NZ_NMTY01000004.1"/>
</dbReference>
<dbReference type="GO" id="GO:0006310">
    <property type="term" value="P:DNA recombination"/>
    <property type="evidence" value="ECO:0007669"/>
    <property type="project" value="InterPro"/>
</dbReference>
<dbReference type="AlphaFoldDB" id="A0A2A7ASM0"/>
<dbReference type="Pfam" id="PF01076">
    <property type="entry name" value="Mob_Pre"/>
    <property type="match status" value="1"/>
</dbReference>
<evidence type="ECO:0000313" key="5">
    <source>
        <dbReference type="Proteomes" id="UP000220005"/>
    </source>
</evidence>
<comment type="caution">
    <text evidence="4">The sequence shown here is derived from an EMBL/GenBank/DDBJ whole genome shotgun (WGS) entry which is preliminary data.</text>
</comment>